<feature type="region of interest" description="Disordered" evidence="1">
    <location>
        <begin position="1"/>
        <end position="35"/>
    </location>
</feature>
<accession>A0A8R7QP53</accession>
<organism evidence="2 3">
    <name type="scientific">Triticum urartu</name>
    <name type="common">Red wild einkorn</name>
    <name type="synonym">Crithodium urartu</name>
    <dbReference type="NCBI Taxonomy" id="4572"/>
    <lineage>
        <taxon>Eukaryota</taxon>
        <taxon>Viridiplantae</taxon>
        <taxon>Streptophyta</taxon>
        <taxon>Embryophyta</taxon>
        <taxon>Tracheophyta</taxon>
        <taxon>Spermatophyta</taxon>
        <taxon>Magnoliopsida</taxon>
        <taxon>Liliopsida</taxon>
        <taxon>Poales</taxon>
        <taxon>Poaceae</taxon>
        <taxon>BOP clade</taxon>
        <taxon>Pooideae</taxon>
        <taxon>Triticodae</taxon>
        <taxon>Triticeae</taxon>
        <taxon>Triticinae</taxon>
        <taxon>Triticum</taxon>
    </lineage>
</organism>
<sequence>MSPGSGSSSTSPPPFNVQDVHDSQPTPASPSTPNRFIVAPLQPYRLPQSMQQLAAGPIVVLAHPRFICLLLFRPSLKPTRSWWPQSTKVKCQPENRLGSKVHPQEPQLQSNKRWLINMLL</sequence>
<dbReference type="Proteomes" id="UP000015106">
    <property type="component" value="Chromosome 6"/>
</dbReference>
<reference evidence="2" key="3">
    <citation type="submission" date="2022-06" db="UniProtKB">
        <authorList>
            <consortium name="EnsemblPlants"/>
        </authorList>
    </citation>
    <scope>IDENTIFICATION</scope>
</reference>
<feature type="compositionally biased region" description="Low complexity" evidence="1">
    <location>
        <begin position="1"/>
        <end position="10"/>
    </location>
</feature>
<proteinExistence type="predicted"/>
<dbReference type="AlphaFoldDB" id="A0A8R7QP53"/>
<keyword evidence="3" id="KW-1185">Reference proteome</keyword>
<protein>
    <submittedName>
        <fullName evidence="2">Uncharacterized protein</fullName>
    </submittedName>
</protein>
<dbReference type="EnsemblPlants" id="TuG1812G0600000502.01.T01">
    <property type="protein sequence ID" value="TuG1812G0600000502.01.T01"/>
    <property type="gene ID" value="TuG1812G0600000502.01"/>
</dbReference>
<evidence type="ECO:0000313" key="3">
    <source>
        <dbReference type="Proteomes" id="UP000015106"/>
    </source>
</evidence>
<reference evidence="3" key="1">
    <citation type="journal article" date="2013" name="Nature">
        <title>Draft genome of the wheat A-genome progenitor Triticum urartu.</title>
        <authorList>
            <person name="Ling H.Q."/>
            <person name="Zhao S."/>
            <person name="Liu D."/>
            <person name="Wang J."/>
            <person name="Sun H."/>
            <person name="Zhang C."/>
            <person name="Fan H."/>
            <person name="Li D."/>
            <person name="Dong L."/>
            <person name="Tao Y."/>
            <person name="Gao C."/>
            <person name="Wu H."/>
            <person name="Li Y."/>
            <person name="Cui Y."/>
            <person name="Guo X."/>
            <person name="Zheng S."/>
            <person name="Wang B."/>
            <person name="Yu K."/>
            <person name="Liang Q."/>
            <person name="Yang W."/>
            <person name="Lou X."/>
            <person name="Chen J."/>
            <person name="Feng M."/>
            <person name="Jian J."/>
            <person name="Zhang X."/>
            <person name="Luo G."/>
            <person name="Jiang Y."/>
            <person name="Liu J."/>
            <person name="Wang Z."/>
            <person name="Sha Y."/>
            <person name="Zhang B."/>
            <person name="Wu H."/>
            <person name="Tang D."/>
            <person name="Shen Q."/>
            <person name="Xue P."/>
            <person name="Zou S."/>
            <person name="Wang X."/>
            <person name="Liu X."/>
            <person name="Wang F."/>
            <person name="Yang Y."/>
            <person name="An X."/>
            <person name="Dong Z."/>
            <person name="Zhang K."/>
            <person name="Zhang X."/>
            <person name="Luo M.C."/>
            <person name="Dvorak J."/>
            <person name="Tong Y."/>
            <person name="Wang J."/>
            <person name="Yang H."/>
            <person name="Li Z."/>
            <person name="Wang D."/>
            <person name="Zhang A."/>
            <person name="Wang J."/>
        </authorList>
    </citation>
    <scope>NUCLEOTIDE SEQUENCE</scope>
    <source>
        <strain evidence="3">cv. G1812</strain>
    </source>
</reference>
<feature type="compositionally biased region" description="Polar residues" evidence="1">
    <location>
        <begin position="23"/>
        <end position="34"/>
    </location>
</feature>
<dbReference type="Gramene" id="TuG1812G0600000502.01.T01">
    <property type="protein sequence ID" value="TuG1812G0600000502.01.T01"/>
    <property type="gene ID" value="TuG1812G0600000502.01"/>
</dbReference>
<evidence type="ECO:0000256" key="1">
    <source>
        <dbReference type="SAM" id="MobiDB-lite"/>
    </source>
</evidence>
<name>A0A8R7QP53_TRIUA</name>
<reference evidence="2" key="2">
    <citation type="submission" date="2018-03" db="EMBL/GenBank/DDBJ databases">
        <title>The Triticum urartu genome reveals the dynamic nature of wheat genome evolution.</title>
        <authorList>
            <person name="Ling H."/>
            <person name="Ma B."/>
            <person name="Shi X."/>
            <person name="Liu H."/>
            <person name="Dong L."/>
            <person name="Sun H."/>
            <person name="Cao Y."/>
            <person name="Gao Q."/>
            <person name="Zheng S."/>
            <person name="Li Y."/>
            <person name="Yu Y."/>
            <person name="Du H."/>
            <person name="Qi M."/>
            <person name="Li Y."/>
            <person name="Yu H."/>
            <person name="Cui Y."/>
            <person name="Wang N."/>
            <person name="Chen C."/>
            <person name="Wu H."/>
            <person name="Zhao Y."/>
            <person name="Zhang J."/>
            <person name="Li Y."/>
            <person name="Zhou W."/>
            <person name="Zhang B."/>
            <person name="Hu W."/>
            <person name="Eijk M."/>
            <person name="Tang J."/>
            <person name="Witsenboer H."/>
            <person name="Zhao S."/>
            <person name="Li Z."/>
            <person name="Zhang A."/>
            <person name="Wang D."/>
            <person name="Liang C."/>
        </authorList>
    </citation>
    <scope>NUCLEOTIDE SEQUENCE [LARGE SCALE GENOMIC DNA]</scope>
    <source>
        <strain evidence="2">cv. G1812</strain>
    </source>
</reference>
<evidence type="ECO:0000313" key="2">
    <source>
        <dbReference type="EnsemblPlants" id="TuG1812G0600000502.01.T01"/>
    </source>
</evidence>